<evidence type="ECO:0000256" key="1">
    <source>
        <dbReference type="ARBA" id="ARBA00005051"/>
    </source>
</evidence>
<reference evidence="9" key="1">
    <citation type="submission" date="2018-05" db="EMBL/GenBank/DDBJ databases">
        <authorList>
            <person name="Lanie J.A."/>
            <person name="Ng W.-L."/>
            <person name="Kazmierczak K.M."/>
            <person name="Andrzejewski T.M."/>
            <person name="Davidsen T.M."/>
            <person name="Wayne K.J."/>
            <person name="Tettelin H."/>
            <person name="Glass J.I."/>
            <person name="Rusch D."/>
            <person name="Podicherti R."/>
            <person name="Tsui H.-C.T."/>
            <person name="Winkler M.E."/>
        </authorList>
    </citation>
    <scope>NUCLEOTIDE SEQUENCE</scope>
</reference>
<dbReference type="UniPathway" id="UPA00077">
    <property type="reaction ID" value="UER00155"/>
</dbReference>
<dbReference type="Gene3D" id="3.30.70.560">
    <property type="entry name" value="7,8-Dihydro-6-hydroxymethylpterin-pyrophosphokinase HPPK"/>
    <property type="match status" value="1"/>
</dbReference>
<evidence type="ECO:0000256" key="5">
    <source>
        <dbReference type="ARBA" id="ARBA00022777"/>
    </source>
</evidence>
<dbReference type="AlphaFoldDB" id="A0A382GQD7"/>
<dbReference type="PANTHER" id="PTHR43071:SF1">
    <property type="entry name" value="2-AMINO-4-HYDROXY-6-HYDROXYMETHYLDIHYDROPTERIDINE PYROPHOSPHOKINASE"/>
    <property type="match status" value="1"/>
</dbReference>
<dbReference type="Pfam" id="PF01288">
    <property type="entry name" value="HPPK"/>
    <property type="match status" value="1"/>
</dbReference>
<evidence type="ECO:0000259" key="8">
    <source>
        <dbReference type="Pfam" id="PF01288"/>
    </source>
</evidence>
<dbReference type="GO" id="GO:0046654">
    <property type="term" value="P:tetrahydrofolate biosynthetic process"/>
    <property type="evidence" value="ECO:0007669"/>
    <property type="project" value="UniProtKB-UniPathway"/>
</dbReference>
<dbReference type="GO" id="GO:0005524">
    <property type="term" value="F:ATP binding"/>
    <property type="evidence" value="ECO:0007669"/>
    <property type="project" value="UniProtKB-KW"/>
</dbReference>
<feature type="domain" description="7,8-dihydro-6-hydroxymethylpterin-pyrophosphokinase" evidence="8">
    <location>
        <begin position="9"/>
        <end position="97"/>
    </location>
</feature>
<dbReference type="SUPFAM" id="SSF55083">
    <property type="entry name" value="6-hydroxymethyl-7,8-dihydropterin pyrophosphokinase, HPPK"/>
    <property type="match status" value="1"/>
</dbReference>
<gene>
    <name evidence="9" type="ORF">METZ01_LOCUS229888</name>
</gene>
<dbReference type="NCBIfam" id="TIGR01498">
    <property type="entry name" value="folK"/>
    <property type="match status" value="1"/>
</dbReference>
<dbReference type="InterPro" id="IPR000550">
    <property type="entry name" value="Hppk"/>
</dbReference>
<keyword evidence="4" id="KW-0547">Nucleotide-binding</keyword>
<dbReference type="GO" id="GO:0046656">
    <property type="term" value="P:folic acid biosynthetic process"/>
    <property type="evidence" value="ECO:0007669"/>
    <property type="project" value="UniProtKB-KW"/>
</dbReference>
<protein>
    <recommendedName>
        <fullName evidence="2">2-amino-4-hydroxy-6-hydroxymethyldihydropteridine diphosphokinase</fullName>
        <ecNumber evidence="2">2.7.6.3</ecNumber>
    </recommendedName>
</protein>
<keyword evidence="3" id="KW-0808">Transferase</keyword>
<organism evidence="9">
    <name type="scientific">marine metagenome</name>
    <dbReference type="NCBI Taxonomy" id="408172"/>
    <lineage>
        <taxon>unclassified sequences</taxon>
        <taxon>metagenomes</taxon>
        <taxon>ecological metagenomes</taxon>
    </lineage>
</organism>
<evidence type="ECO:0000313" key="9">
    <source>
        <dbReference type="EMBL" id="SVB77034.1"/>
    </source>
</evidence>
<evidence type="ECO:0000256" key="4">
    <source>
        <dbReference type="ARBA" id="ARBA00022741"/>
    </source>
</evidence>
<dbReference type="InterPro" id="IPR035907">
    <property type="entry name" value="Hppk_sf"/>
</dbReference>
<evidence type="ECO:0000256" key="2">
    <source>
        <dbReference type="ARBA" id="ARBA00013253"/>
    </source>
</evidence>
<evidence type="ECO:0000256" key="7">
    <source>
        <dbReference type="ARBA" id="ARBA00022909"/>
    </source>
</evidence>
<keyword evidence="5" id="KW-0418">Kinase</keyword>
<proteinExistence type="predicted"/>
<dbReference type="EC" id="2.7.6.3" evidence="2"/>
<accession>A0A382GQD7</accession>
<name>A0A382GQD7_9ZZZZ</name>
<keyword evidence="7" id="KW-0289">Folate biosynthesis</keyword>
<dbReference type="EMBL" id="UINC01056698">
    <property type="protein sequence ID" value="SVB77034.1"/>
    <property type="molecule type" value="Genomic_DNA"/>
</dbReference>
<dbReference type="PANTHER" id="PTHR43071">
    <property type="entry name" value="2-AMINO-4-HYDROXY-6-HYDROXYMETHYLDIHYDROPTERIDINE PYROPHOSPHOKINASE"/>
    <property type="match status" value="1"/>
</dbReference>
<dbReference type="GO" id="GO:0016301">
    <property type="term" value="F:kinase activity"/>
    <property type="evidence" value="ECO:0007669"/>
    <property type="project" value="UniProtKB-KW"/>
</dbReference>
<comment type="pathway">
    <text evidence="1">Cofactor biosynthesis; tetrahydrofolate biosynthesis; 2-amino-4-hydroxy-6-hydroxymethyl-7,8-dihydropteridine diphosphate from 7,8-dihydroneopterin triphosphate: step 4/4.</text>
</comment>
<evidence type="ECO:0000256" key="6">
    <source>
        <dbReference type="ARBA" id="ARBA00022840"/>
    </source>
</evidence>
<keyword evidence="6" id="KW-0067">ATP-binding</keyword>
<evidence type="ECO:0000256" key="3">
    <source>
        <dbReference type="ARBA" id="ARBA00022679"/>
    </source>
</evidence>
<dbReference type="GO" id="GO:0003848">
    <property type="term" value="F:2-amino-4-hydroxy-6-hydroxymethyldihydropteridine diphosphokinase activity"/>
    <property type="evidence" value="ECO:0007669"/>
    <property type="project" value="UniProtKB-EC"/>
</dbReference>
<sequence>MYSDNFYSEAEGFKGKDFINLVAGFETSLDPFSLIQTLKSLEKKIGRDINQKGMCDRVIDMDLILFGELVEQDLGIELPSSDIEDYLFVLEPLAQIAEKELHPVLNISFGEMLKEKLK</sequence>